<keyword evidence="6" id="KW-0238">DNA-binding</keyword>
<keyword evidence="3" id="KW-0347">Helicase</keyword>
<evidence type="ECO:0000256" key="2">
    <source>
        <dbReference type="ARBA" id="ARBA00022801"/>
    </source>
</evidence>
<keyword evidence="2" id="KW-0378">Hydrolase</keyword>
<evidence type="ECO:0000256" key="8">
    <source>
        <dbReference type="ARBA" id="ARBA00023163"/>
    </source>
</evidence>
<dbReference type="InterPro" id="IPR000330">
    <property type="entry name" value="SNF2_N"/>
</dbReference>
<evidence type="ECO:0000256" key="1">
    <source>
        <dbReference type="ARBA" id="ARBA00022741"/>
    </source>
</evidence>
<feature type="domain" description="Helicase ATP-binding" evidence="9">
    <location>
        <begin position="164"/>
        <end position="335"/>
    </location>
</feature>
<dbReference type="InterPro" id="IPR022737">
    <property type="entry name" value="RapA_C"/>
</dbReference>
<dbReference type="Pfam" id="PF00176">
    <property type="entry name" value="SNF2-rel_dom"/>
    <property type="match status" value="1"/>
</dbReference>
<dbReference type="GO" id="GO:0004386">
    <property type="term" value="F:helicase activity"/>
    <property type="evidence" value="ECO:0007669"/>
    <property type="project" value="UniProtKB-KW"/>
</dbReference>
<dbReference type="InterPro" id="IPR014001">
    <property type="entry name" value="Helicase_ATP-bd"/>
</dbReference>
<evidence type="ECO:0000256" key="7">
    <source>
        <dbReference type="ARBA" id="ARBA00023159"/>
    </source>
</evidence>
<dbReference type="Proteomes" id="UP000885750">
    <property type="component" value="Unassembled WGS sequence"/>
</dbReference>
<evidence type="ECO:0000256" key="3">
    <source>
        <dbReference type="ARBA" id="ARBA00022806"/>
    </source>
</evidence>
<dbReference type="GO" id="GO:0003677">
    <property type="term" value="F:DNA binding"/>
    <property type="evidence" value="ECO:0007669"/>
    <property type="project" value="UniProtKB-KW"/>
</dbReference>
<reference evidence="11" key="1">
    <citation type="journal article" date="2020" name="mSystems">
        <title>Genome- and Community-Level Interaction Insights into Carbon Utilization and Element Cycling Functions of Hydrothermarchaeota in Hydrothermal Sediment.</title>
        <authorList>
            <person name="Zhou Z."/>
            <person name="Liu Y."/>
            <person name="Xu W."/>
            <person name="Pan J."/>
            <person name="Luo Z.H."/>
            <person name="Li M."/>
        </authorList>
    </citation>
    <scope>NUCLEOTIDE SEQUENCE [LARGE SCALE GENOMIC DNA]</scope>
    <source>
        <strain evidence="11">HyVt-493</strain>
    </source>
</reference>
<dbReference type="GO" id="GO:0016817">
    <property type="term" value="F:hydrolase activity, acting on acid anhydrides"/>
    <property type="evidence" value="ECO:0007669"/>
    <property type="project" value="InterPro"/>
</dbReference>
<organism evidence="11">
    <name type="scientific">Leucothrix mucor</name>
    <dbReference type="NCBI Taxonomy" id="45248"/>
    <lineage>
        <taxon>Bacteria</taxon>
        <taxon>Pseudomonadati</taxon>
        <taxon>Pseudomonadota</taxon>
        <taxon>Gammaproteobacteria</taxon>
        <taxon>Thiotrichales</taxon>
        <taxon>Thiotrichaceae</taxon>
        <taxon>Leucothrix</taxon>
    </lineage>
</organism>
<feature type="non-terminal residue" evidence="11">
    <location>
        <position position="733"/>
    </location>
</feature>
<dbReference type="InterPro" id="IPR027417">
    <property type="entry name" value="P-loop_NTPase"/>
</dbReference>
<dbReference type="Pfam" id="PF12137">
    <property type="entry name" value="RapA_C"/>
    <property type="match status" value="1"/>
</dbReference>
<keyword evidence="5" id="KW-0805">Transcription regulation</keyword>
<protein>
    <submittedName>
        <fullName evidence="11">RNA polymerase-associated protein RapA</fullName>
    </submittedName>
</protein>
<dbReference type="SMART" id="SM00487">
    <property type="entry name" value="DEXDc"/>
    <property type="match status" value="1"/>
</dbReference>
<dbReference type="Pfam" id="PF18339">
    <property type="entry name" value="Tudor_1_RapA"/>
    <property type="match status" value="1"/>
</dbReference>
<evidence type="ECO:0000259" key="10">
    <source>
        <dbReference type="PROSITE" id="PS51194"/>
    </source>
</evidence>
<dbReference type="InterPro" id="IPR038718">
    <property type="entry name" value="SNF2-like_sf"/>
</dbReference>
<dbReference type="AlphaFoldDB" id="A0A7V2WUU0"/>
<evidence type="ECO:0000256" key="5">
    <source>
        <dbReference type="ARBA" id="ARBA00023015"/>
    </source>
</evidence>
<keyword evidence="1" id="KW-0547">Nucleotide-binding</keyword>
<keyword evidence="7" id="KW-0010">Activator</keyword>
<dbReference type="InterPro" id="IPR049730">
    <property type="entry name" value="SNF2/RAD54-like_C"/>
</dbReference>
<gene>
    <name evidence="11" type="primary">rapA</name>
    <name evidence="11" type="ORF">ENJ51_06680</name>
</gene>
<dbReference type="InterPro" id="IPR057342">
    <property type="entry name" value="DEXDc_RapA"/>
</dbReference>
<dbReference type="InterPro" id="IPR040766">
    <property type="entry name" value="Tudor_2_RapA"/>
</dbReference>
<dbReference type="Gene3D" id="2.30.30.140">
    <property type="match status" value="1"/>
</dbReference>
<dbReference type="SUPFAM" id="SSF52540">
    <property type="entry name" value="P-loop containing nucleoside triphosphate hydrolases"/>
    <property type="match status" value="2"/>
</dbReference>
<dbReference type="Pfam" id="PF00271">
    <property type="entry name" value="Helicase_C"/>
    <property type="match status" value="1"/>
</dbReference>
<dbReference type="PROSITE" id="PS51192">
    <property type="entry name" value="HELICASE_ATP_BIND_1"/>
    <property type="match status" value="1"/>
</dbReference>
<evidence type="ECO:0000256" key="6">
    <source>
        <dbReference type="ARBA" id="ARBA00023125"/>
    </source>
</evidence>
<evidence type="ECO:0000256" key="4">
    <source>
        <dbReference type="ARBA" id="ARBA00022840"/>
    </source>
</evidence>
<dbReference type="Pfam" id="PF18337">
    <property type="entry name" value="Tudor_RapA"/>
    <property type="match status" value="1"/>
</dbReference>
<dbReference type="Gene3D" id="3.40.50.300">
    <property type="entry name" value="P-loop containing nucleotide triphosphate hydrolases"/>
    <property type="match status" value="1"/>
</dbReference>
<dbReference type="Gene3D" id="2.30.30.930">
    <property type="match status" value="1"/>
</dbReference>
<accession>A0A7V2WUU0</accession>
<evidence type="ECO:0000313" key="11">
    <source>
        <dbReference type="EMBL" id="HFC92481.1"/>
    </source>
</evidence>
<dbReference type="NCBIfam" id="NF003426">
    <property type="entry name" value="PRK04914.1"/>
    <property type="match status" value="1"/>
</dbReference>
<dbReference type="Gene3D" id="3.40.50.10810">
    <property type="entry name" value="Tandem AAA-ATPase domain"/>
    <property type="match status" value="1"/>
</dbReference>
<dbReference type="EMBL" id="DRMS01000249">
    <property type="protein sequence ID" value="HFC92481.1"/>
    <property type="molecule type" value="Genomic_DNA"/>
</dbReference>
<dbReference type="PROSITE" id="PS51194">
    <property type="entry name" value="HELICASE_CTER"/>
    <property type="match status" value="1"/>
</dbReference>
<dbReference type="CDD" id="cd18011">
    <property type="entry name" value="DEXDc_RapA"/>
    <property type="match status" value="1"/>
</dbReference>
<evidence type="ECO:0000259" key="9">
    <source>
        <dbReference type="PROSITE" id="PS51192"/>
    </source>
</evidence>
<sequence>MNREFHRGQRWISNTESELGLGFVEKIEGRHITFVFPAADETRVYALDSAPLSRVEYPVDEKIKTESGIMITVLECLEHNGCIVYRGIDEEGKETHVHELELDSFAQFSHPHDRLFAGQIDKDSYFRLRVETLEHQHRQQSSDTYGLSGPRVQLLPHQFYIAHQVALRHAPRVLLADEVGLGKTIEAGLILHQQLLTERVKRVLIVVPESLIHQWLVEMIRRFNLHFSILDEDRCQTIEEAEEINPFESAQLALCSLSFLTENPQRLKQAKKAKWDLMIVDEAHHLTWSEDDISAEYHCIDTLAQHIPGLLLLTATPEQLGIESHFARLRLLDPNRFYDLKTFQEEQDHYRPVNELVQALLDDPQKAQQDAGLLTELETYLGEKVIAEFEHAEDAEASVEHLIQSLLDRHGTGRVLFRNTRDAVAGFPKRNLHTYPLALPQEYQENTESADANLLNEKLHPEILHSLNDAWLEFDPRVTWLADWLESHWDEKVLLICAYAETVLALEYYVKLNTSSRAAVFHEDLNIIERDRAAAYFADHEDGANILICSEIGSEGRNFQFAHHLILFDLPLNPDLLEQRIGRLDRIGQTETIQLHIPYFETGAQARLVEWYNTGLNAFLHVCSVGHSIFEQVQQDLIEGLIANNDELLTEQTFTDLIERTKILREDALESMQQGRDRLLELNSCHKEYAEEVIEEVNFSANPLLLSRYMDSVFDLTGVDQQPQSADCIIIKP</sequence>
<dbReference type="InterPro" id="IPR040765">
    <property type="entry name" value="Tudor_1_RapA"/>
</dbReference>
<dbReference type="CDD" id="cd18793">
    <property type="entry name" value="SF2_C_SNF"/>
    <property type="match status" value="1"/>
</dbReference>
<keyword evidence="8" id="KW-0804">Transcription</keyword>
<feature type="domain" description="Helicase C-terminal" evidence="10">
    <location>
        <begin position="477"/>
        <end position="638"/>
    </location>
</feature>
<dbReference type="Gene3D" id="6.10.140.2230">
    <property type="match status" value="1"/>
</dbReference>
<comment type="caution">
    <text evidence="11">The sequence shown here is derived from an EMBL/GenBank/DDBJ whole genome shotgun (WGS) entry which is preliminary data.</text>
</comment>
<proteinExistence type="predicted"/>
<dbReference type="SMART" id="SM00490">
    <property type="entry name" value="HELICc"/>
    <property type="match status" value="1"/>
</dbReference>
<dbReference type="PANTHER" id="PTHR45766">
    <property type="entry name" value="DNA ANNEALING HELICASE AND ENDONUCLEASE ZRANB3 FAMILY MEMBER"/>
    <property type="match status" value="1"/>
</dbReference>
<keyword evidence="4" id="KW-0067">ATP-binding</keyword>
<dbReference type="PANTHER" id="PTHR45766:SF6">
    <property type="entry name" value="SWI_SNF-RELATED MATRIX-ASSOCIATED ACTIN-DEPENDENT REGULATOR OF CHROMATIN SUBFAMILY A-LIKE PROTEIN 1"/>
    <property type="match status" value="1"/>
</dbReference>
<dbReference type="InterPro" id="IPR001650">
    <property type="entry name" value="Helicase_C-like"/>
</dbReference>
<dbReference type="GO" id="GO:0005524">
    <property type="term" value="F:ATP binding"/>
    <property type="evidence" value="ECO:0007669"/>
    <property type="project" value="UniProtKB-KW"/>
</dbReference>
<name>A0A7V2WUU0_LEUMU</name>